<dbReference type="Proteomes" id="UP001162164">
    <property type="component" value="Unassembled WGS sequence"/>
</dbReference>
<feature type="non-terminal residue" evidence="1">
    <location>
        <position position="1"/>
    </location>
</feature>
<evidence type="ECO:0000313" key="2">
    <source>
        <dbReference type="Proteomes" id="UP001162164"/>
    </source>
</evidence>
<accession>A0ABQ9ISU6</accession>
<name>A0ABQ9ISU6_9CUCU</name>
<comment type="caution">
    <text evidence="1">The sequence shown here is derived from an EMBL/GenBank/DDBJ whole genome shotgun (WGS) entry which is preliminary data.</text>
</comment>
<proteinExistence type="predicted"/>
<gene>
    <name evidence="1" type="ORF">NQ317_016572</name>
</gene>
<reference evidence="1" key="1">
    <citation type="journal article" date="2023" name="Insect Mol. Biol.">
        <title>Genome sequencing provides insights into the evolution of gene families encoding plant cell wall-degrading enzymes in longhorned beetles.</title>
        <authorList>
            <person name="Shin N.R."/>
            <person name="Okamura Y."/>
            <person name="Kirsch R."/>
            <person name="Pauchet Y."/>
        </authorList>
    </citation>
    <scope>NUCLEOTIDE SEQUENCE</scope>
    <source>
        <strain evidence="1">MMC_N1</strain>
    </source>
</reference>
<evidence type="ECO:0000313" key="1">
    <source>
        <dbReference type="EMBL" id="KAJ8963787.1"/>
    </source>
</evidence>
<protein>
    <submittedName>
        <fullName evidence="1">Uncharacterized protein</fullName>
    </submittedName>
</protein>
<organism evidence="1 2">
    <name type="scientific">Molorchus minor</name>
    <dbReference type="NCBI Taxonomy" id="1323400"/>
    <lineage>
        <taxon>Eukaryota</taxon>
        <taxon>Metazoa</taxon>
        <taxon>Ecdysozoa</taxon>
        <taxon>Arthropoda</taxon>
        <taxon>Hexapoda</taxon>
        <taxon>Insecta</taxon>
        <taxon>Pterygota</taxon>
        <taxon>Neoptera</taxon>
        <taxon>Endopterygota</taxon>
        <taxon>Coleoptera</taxon>
        <taxon>Polyphaga</taxon>
        <taxon>Cucujiformia</taxon>
        <taxon>Chrysomeloidea</taxon>
        <taxon>Cerambycidae</taxon>
        <taxon>Lamiinae</taxon>
        <taxon>Monochamini</taxon>
        <taxon>Molorchus</taxon>
    </lineage>
</organism>
<sequence length="59" mass="6745">LGGLLLGKVVAHIDEDISLPSEKSRKFKEVIKHYWMNLLQMDLLLTKSQKKKHNSASNI</sequence>
<dbReference type="EMBL" id="JAPWTJ010002969">
    <property type="protein sequence ID" value="KAJ8963787.1"/>
    <property type="molecule type" value="Genomic_DNA"/>
</dbReference>
<keyword evidence="2" id="KW-1185">Reference proteome</keyword>